<sequence>MADVYLNEEEDSRQDDDFREPDFNDECQKWKQVADRLKDNNAPLWGAPFDLRYSEELRNDAANLDEMLDSCVNSDLTIDDASDRLWSLINQGRESSEFTLTLLMYDFSFKCGAVWNTDSVAYRCNTCAKNTCMSLCEECYEGGGHKNHDSTRFFSLAGGACDCGSEDTLHPSGFCSRHGAEAVKRAIVPPKNLLSLTEFVIVKLLIKLFLEYRSIPEKIDEKFHDPKQRITEMNSWSTNFPYAVADFLQNIVDKGAAARRVIVDILLCNDLYARCNTTPENTDVYVGSHLNQSSSESLKYAVDTLPVLKAVTQSLFPSEYSLFVNDGGEQEKLNPKFQNLADELSFWLIRLNFPQPLIDLTLALTSETRYRDYFARSIMYYYEHSIQNLSNLYAADLCEQANELIARMIHVSVQICSSEDVSEMLQKESNAIDKILNAAIRFFSPHVKFRTNDEGEPLFPYITGSGNYTRHRQSYWSFLNDLQNFLSHYGLAYAFLCNQKLVQKYMILIRIFQGANTFVRRVMGDHIENDYVALGQRVFSVEYELESILLMNLSATVKKYDSDGSVTRQFLGTLTKCLETYTNSHNLGSKNSLPFAELSLHLPLHRVLSGFLYLGEIAGECLRFSPEQLDKNFFRTALIHPLKIMASENEAANMWVRNGSTFRASLSFYRHYVFGMSFFDLDMFLIKYAAGVIGPETTLNCIFEGHHVEELLGLAYNPELEPCYFLDDEWMRHMAEAVLSRLCDIATFKMTTPDVHGLRRDTLTTLYLSDSAHSIIVDCLCDRGHEWSKLVSSKLEEVLEEVADFKQPDSNGETLSNGSYTVKKEFWFTEFDPIYCRMRCFNSNQFEKLCLAAEAIDKQYFDSKKKSIVGHFWVPFRLFHFDFDERGELLSAFGSALLCDQKMFEFIGHVLHLALTFNSMTTLAVQQAIYLLSLSLVFFKSPIMKKAAERFWNDDIRECYQSNTLLNRLFLLTIKETNLFKLLIDLFRKVLKDSSKASDDASLAKALREQVYQDPNSLTRITGNGVHYVGRLFCLLYHSNDAMIMRAIEAVLSKGDNPKDASSDADGDSDYNAKRLAMKRKQADILAKFNQKSARILEKFNAGNEGSTSQTDMEVDEELIECSQCKAPGNFLSGSDDLLGTFTYVSGAPAYTLSVADDDRSHSQSVLEHVPRDTKTRVNYAKKRSNKCLEKKSLTVQYHTIVGFPSAEIRSCGHLVHLRCYQEYTADFIATKFFDDPSSRLPCPICRQPYNGFLPIVNPLDLTVIRAEGSEVPPPDRLATLILNSIDNFEAMRYTSIEKKFCSAILRLCKEVTKFFLIRANGEASLLSIIENGIILRSNNLRDHCRRSLIFGAMASRVLTDVKHLDSPFTHRFVNTLFFPMYGRRSENRLKIPTLSCHMKTMFLRAMCFIVSDQSSSRNEMIAKTLILFKHILYATLTKKMVVYFRQRYTNSMQKFFHEMRTLLADRGNNCDSIYDTVLAEVENAFLINELSFPRNDEPKWPWEAEELRDLLDYTSKEMAMFAIAFMHYTNLKSFDSAPPFNSATAQTLLDYINELYQQDFGFEPTFVLNWVDHYLKDPYTNGLDLTVAEPLRWRVRTLLTLPKTYDEIFKLYHNQECPKCDRISRNPMVCLVCGQLVCIENMRHQETNSSEMLKHSGECGSGNTIFLSVLSSLIIVVQNFQFNVWGSPYLDVHGEEDRQLRRGKPLYLSARRYQFLQRDWLTQVFAGQFMSFTTFREDMRLHL</sequence>
<evidence type="ECO:0000256" key="2">
    <source>
        <dbReference type="ARBA" id="ARBA00004906"/>
    </source>
</evidence>
<feature type="zinc finger region" description="UBR-type" evidence="9">
    <location>
        <begin position="109"/>
        <end position="180"/>
    </location>
</feature>
<evidence type="ECO:0000259" key="12">
    <source>
        <dbReference type="PROSITE" id="PS51157"/>
    </source>
</evidence>
<reference evidence="13" key="1">
    <citation type="submission" date="2023-06" db="EMBL/GenBank/DDBJ databases">
        <title>Genomic analysis of the entomopathogenic nematode Steinernema hermaphroditum.</title>
        <authorList>
            <person name="Schwarz E.M."/>
            <person name="Heppert J.K."/>
            <person name="Baniya A."/>
            <person name="Schwartz H.T."/>
            <person name="Tan C.-H."/>
            <person name="Antoshechkin I."/>
            <person name="Sternberg P.W."/>
            <person name="Goodrich-Blair H."/>
            <person name="Dillman A.R."/>
        </authorList>
    </citation>
    <scope>NUCLEOTIDE SEQUENCE</scope>
    <source>
        <strain evidence="13">PS9179</strain>
        <tissue evidence="13">Whole animal</tissue>
    </source>
</reference>
<comment type="catalytic activity">
    <reaction evidence="1 10">
        <text>S-ubiquitinyl-[E2 ubiquitin-conjugating enzyme]-L-cysteine + [acceptor protein]-L-lysine = [E2 ubiquitin-conjugating enzyme]-L-cysteine + N(6)-ubiquitinyl-[acceptor protein]-L-lysine.</text>
        <dbReference type="EC" id="2.3.2.27"/>
    </reaction>
</comment>
<comment type="caution">
    <text evidence="13">The sequence shown here is derived from an EMBL/GenBank/DDBJ whole genome shotgun (WGS) entry which is preliminary data.</text>
</comment>
<dbReference type="PANTHER" id="PTHR21497">
    <property type="entry name" value="UBIQUITIN LIGASE E3 ALPHA-RELATED"/>
    <property type="match status" value="1"/>
</dbReference>
<dbReference type="FunFam" id="2.10.110.30:FF:000002">
    <property type="entry name" value="Putative e3 ubiquitin-protein ligase ubr3"/>
    <property type="match status" value="1"/>
</dbReference>
<dbReference type="InterPro" id="IPR039164">
    <property type="entry name" value="UBR1-like"/>
</dbReference>
<dbReference type="SMART" id="SM00396">
    <property type="entry name" value="ZnF_UBR1"/>
    <property type="match status" value="1"/>
</dbReference>
<dbReference type="PROSITE" id="PS51157">
    <property type="entry name" value="ZF_UBR"/>
    <property type="match status" value="1"/>
</dbReference>
<evidence type="ECO:0000256" key="11">
    <source>
        <dbReference type="SAM" id="MobiDB-lite"/>
    </source>
</evidence>
<protein>
    <recommendedName>
        <fullName evidence="10">E3 ubiquitin-protein ligase</fullName>
        <ecNumber evidence="10">2.3.2.27</ecNumber>
    </recommendedName>
</protein>
<dbReference type="EC" id="2.3.2.27" evidence="10"/>
<feature type="compositionally biased region" description="Acidic residues" evidence="11">
    <location>
        <begin position="1"/>
        <end position="19"/>
    </location>
</feature>
<dbReference type="InterPro" id="IPR044046">
    <property type="entry name" value="E3_ligase_UBR-like_C"/>
</dbReference>
<feature type="domain" description="UBR-type" evidence="12">
    <location>
        <begin position="109"/>
        <end position="180"/>
    </location>
</feature>
<keyword evidence="5 10" id="KW-0863">Zinc-finger</keyword>
<keyword evidence="7 10" id="KW-0862">Zinc</keyword>
<evidence type="ECO:0000313" key="13">
    <source>
        <dbReference type="EMBL" id="KAK0395604.1"/>
    </source>
</evidence>
<keyword evidence="3 10" id="KW-0808">Transferase</keyword>
<gene>
    <name evidence="13" type="ORF">QR680_001353</name>
</gene>
<evidence type="ECO:0000256" key="4">
    <source>
        <dbReference type="ARBA" id="ARBA00022723"/>
    </source>
</evidence>
<dbReference type="Gene3D" id="2.10.110.30">
    <property type="match status" value="1"/>
</dbReference>
<evidence type="ECO:0000256" key="5">
    <source>
        <dbReference type="ARBA" id="ARBA00022771"/>
    </source>
</evidence>
<dbReference type="PANTHER" id="PTHR21497:SF39">
    <property type="entry name" value="E3 UBIQUITIN-PROTEIN LIGASE UBR3"/>
    <property type="match status" value="1"/>
</dbReference>
<dbReference type="InterPro" id="IPR003126">
    <property type="entry name" value="Znf_UBR"/>
</dbReference>
<dbReference type="GO" id="GO:0005737">
    <property type="term" value="C:cytoplasm"/>
    <property type="evidence" value="ECO:0007669"/>
    <property type="project" value="TreeGrafter"/>
</dbReference>
<proteinExistence type="inferred from homology"/>
<evidence type="ECO:0000256" key="7">
    <source>
        <dbReference type="ARBA" id="ARBA00022833"/>
    </source>
</evidence>
<evidence type="ECO:0000256" key="8">
    <source>
        <dbReference type="ARBA" id="ARBA00046341"/>
    </source>
</evidence>
<organism evidence="13 14">
    <name type="scientific">Steinernema hermaphroditum</name>
    <dbReference type="NCBI Taxonomy" id="289476"/>
    <lineage>
        <taxon>Eukaryota</taxon>
        <taxon>Metazoa</taxon>
        <taxon>Ecdysozoa</taxon>
        <taxon>Nematoda</taxon>
        <taxon>Chromadorea</taxon>
        <taxon>Rhabditida</taxon>
        <taxon>Tylenchina</taxon>
        <taxon>Panagrolaimomorpha</taxon>
        <taxon>Strongyloidoidea</taxon>
        <taxon>Steinernematidae</taxon>
        <taxon>Steinernema</taxon>
    </lineage>
</organism>
<name>A0AA39GZV2_9BILA</name>
<dbReference type="Proteomes" id="UP001175271">
    <property type="component" value="Unassembled WGS sequence"/>
</dbReference>
<evidence type="ECO:0000256" key="10">
    <source>
        <dbReference type="RuleBase" id="RU366018"/>
    </source>
</evidence>
<dbReference type="InterPro" id="IPR055194">
    <property type="entry name" value="UBR1-like_WH"/>
</dbReference>
<accession>A0AA39GZV2</accession>
<dbReference type="GO" id="GO:0061630">
    <property type="term" value="F:ubiquitin protein ligase activity"/>
    <property type="evidence" value="ECO:0007669"/>
    <property type="project" value="UniProtKB-UniRule"/>
</dbReference>
<comment type="pathway">
    <text evidence="2 10">Protein modification; protein ubiquitination.</text>
</comment>
<evidence type="ECO:0000256" key="9">
    <source>
        <dbReference type="PROSITE-ProRule" id="PRU00508"/>
    </source>
</evidence>
<dbReference type="GO" id="GO:0071596">
    <property type="term" value="P:ubiquitin-dependent protein catabolic process via the N-end rule pathway"/>
    <property type="evidence" value="ECO:0007669"/>
    <property type="project" value="UniProtKB-UniRule"/>
</dbReference>
<evidence type="ECO:0000313" key="14">
    <source>
        <dbReference type="Proteomes" id="UP001175271"/>
    </source>
</evidence>
<feature type="region of interest" description="Disordered" evidence="11">
    <location>
        <begin position="1"/>
        <end position="21"/>
    </location>
</feature>
<keyword evidence="14" id="KW-1185">Reference proteome</keyword>
<comment type="function">
    <text evidence="10">Ubiquitin ligase protein which is a component of the N-end rule pathway. Recognizes and binds to proteins bearing specific N-terminal residues that are destabilizing according to the N-end rule, leading to their ubiquitination and subsequent degradation.</text>
</comment>
<dbReference type="GO" id="GO:0008270">
    <property type="term" value="F:zinc ion binding"/>
    <property type="evidence" value="ECO:0007669"/>
    <property type="project" value="UniProtKB-UniRule"/>
</dbReference>
<dbReference type="Pfam" id="PF22960">
    <property type="entry name" value="WHD_UBR1"/>
    <property type="match status" value="1"/>
</dbReference>
<keyword evidence="6 10" id="KW-0833">Ubl conjugation pathway</keyword>
<dbReference type="Pfam" id="PF02207">
    <property type="entry name" value="zf-UBR"/>
    <property type="match status" value="1"/>
</dbReference>
<keyword evidence="4 10" id="KW-0479">Metal-binding</keyword>
<dbReference type="GO" id="GO:0000151">
    <property type="term" value="C:ubiquitin ligase complex"/>
    <property type="evidence" value="ECO:0007669"/>
    <property type="project" value="TreeGrafter"/>
</dbReference>
<dbReference type="GO" id="GO:0016567">
    <property type="term" value="P:protein ubiquitination"/>
    <property type="evidence" value="ECO:0007669"/>
    <property type="project" value="UniProtKB-UniRule"/>
</dbReference>
<evidence type="ECO:0000256" key="1">
    <source>
        <dbReference type="ARBA" id="ARBA00000900"/>
    </source>
</evidence>
<dbReference type="CDD" id="cd19673">
    <property type="entry name" value="UBR-box_UBR3"/>
    <property type="match status" value="1"/>
</dbReference>
<dbReference type="Pfam" id="PF18995">
    <property type="entry name" value="PRT6_C"/>
    <property type="match status" value="1"/>
</dbReference>
<comment type="similarity">
    <text evidence="8 10">Belongs to the E3 ubiquitin-protein ligase UBR1-like family.</text>
</comment>
<evidence type="ECO:0000256" key="6">
    <source>
        <dbReference type="ARBA" id="ARBA00022786"/>
    </source>
</evidence>
<dbReference type="EMBL" id="JAUCMV010000005">
    <property type="protein sequence ID" value="KAK0395604.1"/>
    <property type="molecule type" value="Genomic_DNA"/>
</dbReference>
<evidence type="ECO:0000256" key="3">
    <source>
        <dbReference type="ARBA" id="ARBA00022679"/>
    </source>
</evidence>